<dbReference type="Gene3D" id="3.40.190.10">
    <property type="entry name" value="Periplasmic binding protein-like II"/>
    <property type="match status" value="2"/>
</dbReference>
<evidence type="ECO:0000256" key="4">
    <source>
        <dbReference type="ARBA" id="ARBA00023163"/>
    </source>
</evidence>
<keyword evidence="2" id="KW-0805">Transcription regulation</keyword>
<dbReference type="RefSeq" id="WP_167463491.1">
    <property type="nucleotide sequence ID" value="NZ_CP046171.1"/>
</dbReference>
<dbReference type="Proteomes" id="UP000501705">
    <property type="component" value="Chromosome"/>
</dbReference>
<dbReference type="AlphaFoldDB" id="A0A6G9XTT4"/>
<dbReference type="PANTHER" id="PTHR30126:SF40">
    <property type="entry name" value="HTH-TYPE TRANSCRIPTIONAL REGULATOR GLTR"/>
    <property type="match status" value="1"/>
</dbReference>
<evidence type="ECO:0000256" key="3">
    <source>
        <dbReference type="ARBA" id="ARBA00023125"/>
    </source>
</evidence>
<dbReference type="InterPro" id="IPR036390">
    <property type="entry name" value="WH_DNA-bd_sf"/>
</dbReference>
<dbReference type="InterPro" id="IPR000847">
    <property type="entry name" value="LysR_HTH_N"/>
</dbReference>
<evidence type="ECO:0000256" key="2">
    <source>
        <dbReference type="ARBA" id="ARBA00023015"/>
    </source>
</evidence>
<dbReference type="Pfam" id="PF00126">
    <property type="entry name" value="HTH_1"/>
    <property type="match status" value="1"/>
</dbReference>
<comment type="similarity">
    <text evidence="1">Belongs to the LysR transcriptional regulatory family.</text>
</comment>
<gene>
    <name evidence="6" type="ORF">F5X71_20400</name>
</gene>
<proteinExistence type="inferred from homology"/>
<dbReference type="PROSITE" id="PS50931">
    <property type="entry name" value="HTH_LYSR"/>
    <property type="match status" value="1"/>
</dbReference>
<dbReference type="GO" id="GO:0000976">
    <property type="term" value="F:transcription cis-regulatory region binding"/>
    <property type="evidence" value="ECO:0007669"/>
    <property type="project" value="TreeGrafter"/>
</dbReference>
<evidence type="ECO:0000256" key="1">
    <source>
        <dbReference type="ARBA" id="ARBA00009437"/>
    </source>
</evidence>
<dbReference type="Gene3D" id="1.10.10.10">
    <property type="entry name" value="Winged helix-like DNA-binding domain superfamily/Winged helix DNA-binding domain"/>
    <property type="match status" value="1"/>
</dbReference>
<dbReference type="SUPFAM" id="SSF46785">
    <property type="entry name" value="Winged helix' DNA-binding domain"/>
    <property type="match status" value="1"/>
</dbReference>
<keyword evidence="4" id="KW-0804">Transcription</keyword>
<dbReference type="Pfam" id="PF03466">
    <property type="entry name" value="LysR_substrate"/>
    <property type="match status" value="1"/>
</dbReference>
<sequence>MEYFVWSVRLGSKTLAAKKFGVTPSAMSQQIGSLESVLDRKLYDRASGRTALTRFGSIFFQHASRVIDTFYETLSICRTFHDDLVTVGTTATLATQLIPPIVYRMHRERQIKRVSVESYPDIRSLCAALDRGAVDLAVGPLESPPTGRNVRTIGEEELVIACHRNRAASLEGSWPELAREAWVGYRAESDIDKIIRRESGRAGVAVRYVATGGDVPTALSLVAHGIGVTLVPKMALRGAWPMISAVELEIPIRRTISIQARDESPLVDRFLEIAGNGNLARKLVAIGLLKDSCAYPDRSTSVAR</sequence>
<dbReference type="CDD" id="cd05466">
    <property type="entry name" value="PBP2_LTTR_substrate"/>
    <property type="match status" value="1"/>
</dbReference>
<feature type="domain" description="HTH lysR-type" evidence="5">
    <location>
        <begin position="1"/>
        <end position="53"/>
    </location>
</feature>
<dbReference type="InterPro" id="IPR036388">
    <property type="entry name" value="WH-like_DNA-bd_sf"/>
</dbReference>
<dbReference type="GO" id="GO:0003700">
    <property type="term" value="F:DNA-binding transcription factor activity"/>
    <property type="evidence" value="ECO:0007669"/>
    <property type="project" value="InterPro"/>
</dbReference>
<name>A0A6G9XTT4_NOCBR</name>
<organism evidence="6 7">
    <name type="scientific">Nocardia brasiliensis</name>
    <dbReference type="NCBI Taxonomy" id="37326"/>
    <lineage>
        <taxon>Bacteria</taxon>
        <taxon>Bacillati</taxon>
        <taxon>Actinomycetota</taxon>
        <taxon>Actinomycetes</taxon>
        <taxon>Mycobacteriales</taxon>
        <taxon>Nocardiaceae</taxon>
        <taxon>Nocardia</taxon>
    </lineage>
</organism>
<evidence type="ECO:0000313" key="7">
    <source>
        <dbReference type="Proteomes" id="UP000501705"/>
    </source>
</evidence>
<evidence type="ECO:0000259" key="5">
    <source>
        <dbReference type="PROSITE" id="PS50931"/>
    </source>
</evidence>
<protein>
    <submittedName>
        <fullName evidence="6">LysR family transcriptional regulator</fullName>
    </submittedName>
</protein>
<keyword evidence="3" id="KW-0238">DNA-binding</keyword>
<dbReference type="PANTHER" id="PTHR30126">
    <property type="entry name" value="HTH-TYPE TRANSCRIPTIONAL REGULATOR"/>
    <property type="match status" value="1"/>
</dbReference>
<dbReference type="EMBL" id="CP046171">
    <property type="protein sequence ID" value="QIS04371.1"/>
    <property type="molecule type" value="Genomic_DNA"/>
</dbReference>
<dbReference type="SUPFAM" id="SSF53850">
    <property type="entry name" value="Periplasmic binding protein-like II"/>
    <property type="match status" value="1"/>
</dbReference>
<dbReference type="InterPro" id="IPR005119">
    <property type="entry name" value="LysR_subst-bd"/>
</dbReference>
<evidence type="ECO:0000313" key="6">
    <source>
        <dbReference type="EMBL" id="QIS04371.1"/>
    </source>
</evidence>
<reference evidence="6 7" key="1">
    <citation type="journal article" date="2019" name="ACS Chem. Biol.">
        <title>Identification and Mobilization of a Cryptic Antibiotic Biosynthesis Gene Locus from a Human-Pathogenic Nocardia Isolate.</title>
        <authorList>
            <person name="Herisse M."/>
            <person name="Ishida K."/>
            <person name="Porter J.L."/>
            <person name="Howden B."/>
            <person name="Hertweck C."/>
            <person name="Stinear T.P."/>
            <person name="Pidot S.J."/>
        </authorList>
    </citation>
    <scope>NUCLEOTIDE SEQUENCE [LARGE SCALE GENOMIC DNA]</scope>
    <source>
        <strain evidence="6 7">AUSMDU00024985</strain>
    </source>
</reference>
<accession>A0A6G9XTT4</accession>